<evidence type="ECO:0000313" key="10">
    <source>
        <dbReference type="Proteomes" id="UP000266196"/>
    </source>
</evidence>
<reference evidence="8 9" key="1">
    <citation type="submission" date="2018-08" db="EMBL/GenBank/DDBJ databases">
        <title>Aphanomyces genome sequencing and annotation.</title>
        <authorList>
            <person name="Minardi D."/>
            <person name="Oidtmann B."/>
            <person name="Van Der Giezen M."/>
            <person name="Studholme D.J."/>
        </authorList>
    </citation>
    <scope>NUCLEOTIDE SEQUENCE [LARGE SCALE GENOMIC DNA]</scope>
    <source>
        <strain evidence="7 10">197901</strain>
        <strain evidence="5 12">D2</strain>
        <strain evidence="6 14">FDL457</strain>
        <strain evidence="2 8">Kv</strain>
        <strain evidence="4 9">SA</strain>
        <strain evidence="3 13">Si</strain>
        <strain evidence="1 11">Yx</strain>
    </source>
</reference>
<comment type="caution">
    <text evidence="2">The sequence shown here is derived from an EMBL/GenBank/DDBJ whole genome shotgun (WGS) entry which is preliminary data.</text>
</comment>
<evidence type="ECO:0000313" key="7">
    <source>
        <dbReference type="EMBL" id="RHZ16809.1"/>
    </source>
</evidence>
<evidence type="ECO:0000313" key="4">
    <source>
        <dbReference type="EMBL" id="RHY66609.1"/>
    </source>
</evidence>
<dbReference type="EMBL" id="QUTB01007498">
    <property type="protein sequence ID" value="RHY45726.1"/>
    <property type="molecule type" value="Genomic_DNA"/>
</dbReference>
<evidence type="ECO:0000313" key="1">
    <source>
        <dbReference type="EMBL" id="RHX98084.1"/>
    </source>
</evidence>
<evidence type="ECO:0000313" key="2">
    <source>
        <dbReference type="EMBL" id="RHY12722.1"/>
    </source>
</evidence>
<dbReference type="Proteomes" id="UP000265427">
    <property type="component" value="Unassembled WGS sequence"/>
</dbReference>
<dbReference type="Proteomes" id="UP000265716">
    <property type="component" value="Unassembled WGS sequence"/>
</dbReference>
<evidence type="ECO:0000313" key="5">
    <source>
        <dbReference type="EMBL" id="RHY68045.1"/>
    </source>
</evidence>
<accession>A0A397AYN9</accession>
<evidence type="ECO:0000313" key="13">
    <source>
        <dbReference type="Proteomes" id="UP000283543"/>
    </source>
</evidence>
<dbReference type="AlphaFoldDB" id="A0A397AYN9"/>
<evidence type="ECO:0000313" key="3">
    <source>
        <dbReference type="EMBL" id="RHY45726.1"/>
    </source>
</evidence>
<dbReference type="Proteomes" id="UP000283543">
    <property type="component" value="Unassembled WGS sequence"/>
</dbReference>
<sequence>MDQRMWSQYLCAVMKSEVHYPTVVLADNLKCDVLKKTYKILEDELFCGAYQQLLHAKTTSVLQPLNLGVMKPFK</sequence>
<dbReference type="EMBL" id="QUTE01009816">
    <property type="protein sequence ID" value="RHZ16809.1"/>
    <property type="molecule type" value="Genomic_DNA"/>
</dbReference>
<evidence type="ECO:0000313" key="9">
    <source>
        <dbReference type="Proteomes" id="UP000265716"/>
    </source>
</evidence>
<dbReference type="EMBL" id="QUSZ01004795">
    <property type="protein sequence ID" value="RHY12722.1"/>
    <property type="molecule type" value="Genomic_DNA"/>
</dbReference>
<proteinExistence type="predicted"/>
<evidence type="ECO:0000313" key="11">
    <source>
        <dbReference type="Proteomes" id="UP000266239"/>
    </source>
</evidence>
<organism evidence="2 8">
    <name type="scientific">Aphanomyces astaci</name>
    <name type="common">Crayfish plague agent</name>
    <dbReference type="NCBI Taxonomy" id="112090"/>
    <lineage>
        <taxon>Eukaryota</taxon>
        <taxon>Sar</taxon>
        <taxon>Stramenopiles</taxon>
        <taxon>Oomycota</taxon>
        <taxon>Saprolegniomycetes</taxon>
        <taxon>Saprolegniales</taxon>
        <taxon>Verrucalvaceae</taxon>
        <taxon>Aphanomyces</taxon>
    </lineage>
</organism>
<protein>
    <submittedName>
        <fullName evidence="2">Uncharacterized protein</fullName>
    </submittedName>
</protein>
<evidence type="ECO:0000313" key="8">
    <source>
        <dbReference type="Proteomes" id="UP000265427"/>
    </source>
</evidence>
<evidence type="ECO:0000313" key="14">
    <source>
        <dbReference type="Proteomes" id="UP000286510"/>
    </source>
</evidence>
<dbReference type="EMBL" id="QUTA01011912">
    <property type="protein sequence ID" value="RHX98084.1"/>
    <property type="molecule type" value="Genomic_DNA"/>
</dbReference>
<dbReference type="Proteomes" id="UP000266239">
    <property type="component" value="Unassembled WGS sequence"/>
</dbReference>
<dbReference type="EMBL" id="QUTF01014380">
    <property type="protein sequence ID" value="RHZ13304.1"/>
    <property type="molecule type" value="Genomic_DNA"/>
</dbReference>
<dbReference type="EMBL" id="QUTD01004441">
    <property type="protein sequence ID" value="RHY68045.1"/>
    <property type="molecule type" value="Genomic_DNA"/>
</dbReference>
<evidence type="ECO:0000313" key="12">
    <source>
        <dbReference type="Proteomes" id="UP000266643"/>
    </source>
</evidence>
<gene>
    <name evidence="1" type="ORF">DYB25_001670</name>
    <name evidence="6" type="ORF">DYB26_002497</name>
    <name evidence="5" type="ORF">DYB30_004764</name>
    <name evidence="7" type="ORF">DYB31_000586</name>
    <name evidence="3" type="ORF">DYB34_007260</name>
    <name evidence="2" type="ORF">DYB36_007314</name>
    <name evidence="4" type="ORF">DYB38_001837</name>
</gene>
<dbReference type="VEuPathDB" id="FungiDB:H257_15416"/>
<dbReference type="Proteomes" id="UP000266643">
    <property type="component" value="Unassembled WGS sequence"/>
</dbReference>
<dbReference type="EMBL" id="QUTC01004083">
    <property type="protein sequence ID" value="RHY66609.1"/>
    <property type="molecule type" value="Genomic_DNA"/>
</dbReference>
<dbReference type="Proteomes" id="UP000266196">
    <property type="component" value="Unassembled WGS sequence"/>
</dbReference>
<evidence type="ECO:0000313" key="6">
    <source>
        <dbReference type="EMBL" id="RHZ13304.1"/>
    </source>
</evidence>
<name>A0A397AYN9_APHAT</name>
<dbReference type="Proteomes" id="UP000286510">
    <property type="component" value="Unassembled WGS sequence"/>
</dbReference>